<feature type="region of interest" description="Disordered" evidence="12">
    <location>
        <begin position="240"/>
        <end position="266"/>
    </location>
</feature>
<feature type="compositionally biased region" description="Basic and acidic residues" evidence="12">
    <location>
        <begin position="240"/>
        <end position="256"/>
    </location>
</feature>
<keyword evidence="14" id="KW-1185">Reference proteome</keyword>
<comment type="function">
    <text evidence="1">Component of the nexin-dynein regulatory complex (N-DRC), a key regulator of ciliary/flagellar motility which maintains the alignment and integrity of the distal axoneme and regulates microtubule sliding in motile axonemes.</text>
</comment>
<evidence type="ECO:0000313" key="14">
    <source>
        <dbReference type="Proteomes" id="UP000694549"/>
    </source>
</evidence>
<evidence type="ECO:0000256" key="1">
    <source>
        <dbReference type="ARBA" id="ARBA00003029"/>
    </source>
</evidence>
<dbReference type="AlphaFoldDB" id="A0A8B9VJH1"/>
<sequence>MLLGWGPAEPKRLGAGSGDGLGPPRRCSRGVWPTPVSLGGEILKCSAAARRGKAWGQATSCPRCGHSCYNSGVWLPGSCCAFGEPGPCQRRCRRMPPKGKGKGKRVKQQKRRSAAESRAEATSRRASEEADSLGEHLGEVWRSQGQAWEGREGRKIGVLGMALSRAPRCMEPCSSPCLHGAAPGVGSLWATPCGHTDPTAAPYLCLAARWKDTAPWARADSEGLRRRLRELELALEQAREDKRDMHQEMSRQHQELQRQAAAHSQRLEAEVKSLQEQLASRLQESQRSHEAASKALAERDRTIAQLQGTMRAMESEYEQILHDSLDLVLAKLAEARQHWEEQGTAVELQHKQRLQEFGLNPLEM</sequence>
<evidence type="ECO:0000256" key="5">
    <source>
        <dbReference type="ARBA" id="ARBA00022846"/>
    </source>
</evidence>
<keyword evidence="8" id="KW-0206">Cytoskeleton</keyword>
<comment type="subcellular location">
    <subcellularLocation>
        <location evidence="2">Cytoplasm</location>
        <location evidence="2">Cytoskeleton</location>
        <location evidence="2">Flagellum axoneme</location>
    </subcellularLocation>
</comment>
<dbReference type="PANTHER" id="PTHR28656:SF1">
    <property type="entry name" value="COILED-COIL DOMAIN-CONTAINING PROTEIN 153"/>
    <property type="match status" value="1"/>
</dbReference>
<evidence type="ECO:0000256" key="11">
    <source>
        <dbReference type="ARBA" id="ARBA00044800"/>
    </source>
</evidence>
<evidence type="ECO:0000256" key="8">
    <source>
        <dbReference type="ARBA" id="ARBA00023212"/>
    </source>
</evidence>
<evidence type="ECO:0000256" key="6">
    <source>
        <dbReference type="ARBA" id="ARBA00023054"/>
    </source>
</evidence>
<keyword evidence="9" id="KW-0966">Cell projection</keyword>
<evidence type="ECO:0000256" key="3">
    <source>
        <dbReference type="ARBA" id="ARBA00011248"/>
    </source>
</evidence>
<feature type="compositionally biased region" description="Basic residues" evidence="12">
    <location>
        <begin position="91"/>
        <end position="112"/>
    </location>
</feature>
<reference evidence="13" key="2">
    <citation type="submission" date="2025-09" db="UniProtKB">
        <authorList>
            <consortium name="Ensembl"/>
        </authorList>
    </citation>
    <scope>IDENTIFICATION</scope>
</reference>
<keyword evidence="5" id="KW-0282">Flagellum</keyword>
<evidence type="ECO:0000313" key="13">
    <source>
        <dbReference type="Ensembl" id="ENSAZOP00000024193.1"/>
    </source>
</evidence>
<accession>A0A8B9VJH1</accession>
<comment type="subunit">
    <text evidence="3">Component of the nexin-dynein regulatory complex (N-DRC).</text>
</comment>
<comment type="similarity">
    <text evidence="10">Belongs to the DRC12 family.</text>
</comment>
<dbReference type="InterPro" id="IPR033585">
    <property type="entry name" value="DRC12-like"/>
</dbReference>
<reference evidence="13" key="1">
    <citation type="submission" date="2025-08" db="UniProtKB">
        <authorList>
            <consortium name="Ensembl"/>
        </authorList>
    </citation>
    <scope>IDENTIFICATION</scope>
</reference>
<feature type="compositionally biased region" description="Basic and acidic residues" evidence="12">
    <location>
        <begin position="113"/>
        <end position="132"/>
    </location>
</feature>
<feature type="region of interest" description="Disordered" evidence="12">
    <location>
        <begin position="91"/>
        <end position="132"/>
    </location>
</feature>
<evidence type="ECO:0000256" key="10">
    <source>
        <dbReference type="ARBA" id="ARBA00044754"/>
    </source>
</evidence>
<name>A0A8B9VJH1_9AVES</name>
<evidence type="ECO:0000256" key="4">
    <source>
        <dbReference type="ARBA" id="ARBA00022490"/>
    </source>
</evidence>
<organism evidence="13 14">
    <name type="scientific">Anas zonorhyncha</name>
    <name type="common">Eastern spot-billed duck</name>
    <dbReference type="NCBI Taxonomy" id="75864"/>
    <lineage>
        <taxon>Eukaryota</taxon>
        <taxon>Metazoa</taxon>
        <taxon>Chordata</taxon>
        <taxon>Craniata</taxon>
        <taxon>Vertebrata</taxon>
        <taxon>Euteleostomi</taxon>
        <taxon>Archelosauria</taxon>
        <taxon>Archosauria</taxon>
        <taxon>Dinosauria</taxon>
        <taxon>Saurischia</taxon>
        <taxon>Theropoda</taxon>
        <taxon>Coelurosauria</taxon>
        <taxon>Aves</taxon>
        <taxon>Neognathae</taxon>
        <taxon>Galloanserae</taxon>
        <taxon>Anseriformes</taxon>
        <taxon>Anatidae</taxon>
        <taxon>Anatinae</taxon>
        <taxon>Anas</taxon>
    </lineage>
</organism>
<evidence type="ECO:0000256" key="9">
    <source>
        <dbReference type="ARBA" id="ARBA00023273"/>
    </source>
</evidence>
<evidence type="ECO:0000256" key="12">
    <source>
        <dbReference type="SAM" id="MobiDB-lite"/>
    </source>
</evidence>
<protein>
    <recommendedName>
        <fullName evidence="11">Dynein regulatory complex protein 12</fullName>
    </recommendedName>
</protein>
<dbReference type="PANTHER" id="PTHR28656">
    <property type="entry name" value="COILED-COIL DOMAIN-CONTAINING PROTEIN 153"/>
    <property type="match status" value="1"/>
</dbReference>
<proteinExistence type="inferred from homology"/>
<dbReference type="Ensembl" id="ENSAZOT00000025968.1">
    <property type="protein sequence ID" value="ENSAZOP00000024193.1"/>
    <property type="gene ID" value="ENSAZOG00000015584.1"/>
</dbReference>
<dbReference type="Proteomes" id="UP000694549">
    <property type="component" value="Unplaced"/>
</dbReference>
<keyword evidence="6" id="KW-0175">Coiled coil</keyword>
<feature type="region of interest" description="Disordered" evidence="12">
    <location>
        <begin position="1"/>
        <end position="26"/>
    </location>
</feature>
<keyword evidence="4" id="KW-0963">Cytoplasm</keyword>
<keyword evidence="7" id="KW-0969">Cilium</keyword>
<evidence type="ECO:0000256" key="2">
    <source>
        <dbReference type="ARBA" id="ARBA00004611"/>
    </source>
</evidence>
<evidence type="ECO:0000256" key="7">
    <source>
        <dbReference type="ARBA" id="ARBA00023069"/>
    </source>
</evidence>